<dbReference type="SMART" id="SM00849">
    <property type="entry name" value="Lactamase_B"/>
    <property type="match status" value="1"/>
</dbReference>
<dbReference type="GO" id="GO:0004534">
    <property type="term" value="F:5'-3' RNA exonuclease activity"/>
    <property type="evidence" value="ECO:0007669"/>
    <property type="project" value="UniProtKB-UniRule"/>
</dbReference>
<keyword evidence="4 12" id="KW-0540">Nuclease</keyword>
<dbReference type="InterPro" id="IPR004613">
    <property type="entry name" value="RNase_J"/>
</dbReference>
<dbReference type="SUPFAM" id="SSF56281">
    <property type="entry name" value="Metallo-hydrolase/oxidoreductase"/>
    <property type="match status" value="1"/>
</dbReference>
<dbReference type="PANTHER" id="PTHR43694:SF4">
    <property type="entry name" value="RIBONUCLEASE J 2"/>
    <property type="match status" value="1"/>
</dbReference>
<keyword evidence="7 12" id="KW-0378">Hydrolase</keyword>
<organism evidence="18 19">
    <name type="scientific">Calidifontibacillus erzurumensis</name>
    <dbReference type="NCBI Taxonomy" id="2741433"/>
    <lineage>
        <taxon>Bacteria</taxon>
        <taxon>Bacillati</taxon>
        <taxon>Bacillota</taxon>
        <taxon>Bacilli</taxon>
        <taxon>Bacillales</taxon>
        <taxon>Bacillaceae</taxon>
        <taxon>Calidifontibacillus/Schinkia group</taxon>
        <taxon>Calidifontibacillus</taxon>
    </lineage>
</organism>
<dbReference type="Pfam" id="PF17770">
    <property type="entry name" value="RNase_J_C"/>
    <property type="match status" value="1"/>
</dbReference>
<dbReference type="Gene3D" id="3.60.15.10">
    <property type="entry name" value="Ribonuclease Z/Hydroxyacylglutathione hydrolase-like"/>
    <property type="match status" value="1"/>
</dbReference>
<dbReference type="InterPro" id="IPR041636">
    <property type="entry name" value="RNase_J_C"/>
</dbReference>
<evidence type="ECO:0000256" key="12">
    <source>
        <dbReference type="HAMAP-Rule" id="MF_01491"/>
    </source>
</evidence>
<dbReference type="Gene3D" id="3.40.50.10710">
    <property type="entry name" value="Metallo-hydrolase/oxidoreductase"/>
    <property type="match status" value="1"/>
</dbReference>
<evidence type="ECO:0000256" key="14">
    <source>
        <dbReference type="PIRSR" id="PIRSR004803-1"/>
    </source>
</evidence>
<keyword evidence="2 12" id="KW-0963">Cytoplasm</keyword>
<evidence type="ECO:0000256" key="3">
    <source>
        <dbReference type="ARBA" id="ARBA00022552"/>
    </source>
</evidence>
<evidence type="ECO:0000256" key="9">
    <source>
        <dbReference type="ARBA" id="ARBA00022839"/>
    </source>
</evidence>
<evidence type="ECO:0000313" key="19">
    <source>
        <dbReference type="Proteomes" id="UP000625804"/>
    </source>
</evidence>
<evidence type="ECO:0000256" key="7">
    <source>
        <dbReference type="ARBA" id="ARBA00022801"/>
    </source>
</evidence>
<evidence type="ECO:0000256" key="16">
    <source>
        <dbReference type="PIRSR" id="PIRSR004803-3"/>
    </source>
</evidence>
<dbReference type="EMBL" id="JABTTE010000004">
    <property type="protein sequence ID" value="NSL51127.1"/>
    <property type="molecule type" value="Genomic_DNA"/>
</dbReference>
<protein>
    <recommendedName>
        <fullName evidence="12 13">Ribonuclease J</fullName>
        <shortName evidence="12">RNase J</shortName>
        <ecNumber evidence="12 13">3.1.-.-</ecNumber>
    </recommendedName>
</protein>
<feature type="binding site" evidence="16">
    <location>
        <position position="51"/>
    </location>
    <ligand>
        <name>Ca(2+)</name>
        <dbReference type="ChEBI" id="CHEBI:29108"/>
    </ligand>
</feature>
<name>A0A8J8KAZ7_9BACI</name>
<feature type="binding site" evidence="16">
    <location>
        <position position="164"/>
    </location>
    <ligand>
        <name>Zn(2+)</name>
        <dbReference type="ChEBI" id="CHEBI:29105"/>
        <label>2</label>
        <note>catalytic</note>
    </ligand>
</feature>
<dbReference type="Pfam" id="PF22505">
    <property type="entry name" value="RNase_J_b_CASP"/>
    <property type="match status" value="1"/>
</dbReference>
<keyword evidence="9 12" id="KW-0269">Exonuclease</keyword>
<dbReference type="AlphaFoldDB" id="A0A8J8KAZ7"/>
<comment type="subunit">
    <text evidence="11">Unclear whether it forms homodimers or belongs to a larger complex. According to probably does not form homodimers, while shows homodimer formation. Both reports show RNase J1 and J2 interaction, probably as a heterotetramer shows it is a component of a possible RNA degradosome complex composed of rny, rnjA, rnjB, pnp, pfkA and eno, while finds no evidence of an RNA degradosome complex.</text>
</comment>
<dbReference type="Pfam" id="PF07521">
    <property type="entry name" value="RMMBL"/>
    <property type="match status" value="1"/>
</dbReference>
<dbReference type="InterPro" id="IPR036866">
    <property type="entry name" value="RibonucZ/Hydroxyglut_hydro"/>
</dbReference>
<feature type="domain" description="Metallo-beta-lactamase" evidence="17">
    <location>
        <begin position="21"/>
        <end position="214"/>
    </location>
</feature>
<keyword evidence="8 16" id="KW-0862">Zinc</keyword>
<dbReference type="InterPro" id="IPR011108">
    <property type="entry name" value="RMMBL"/>
</dbReference>
<evidence type="ECO:0000256" key="13">
    <source>
        <dbReference type="PIRNR" id="PIRNR004803"/>
    </source>
</evidence>
<feature type="binding site" evidence="16">
    <location>
        <position position="76"/>
    </location>
    <ligand>
        <name>Zn(2+)</name>
        <dbReference type="ChEBI" id="CHEBI:29105"/>
        <label>1</label>
        <note>catalytic</note>
    </ligand>
</feature>
<comment type="cofactor">
    <cofactor evidence="13 16">
        <name>Zn(2+)</name>
        <dbReference type="ChEBI" id="CHEBI:29105"/>
    </cofactor>
    <text evidence="13 16">Binds 2 Zn(2+) ions per subunit. It is not clear if Zn(2+) or Mg(2+) is physiologically important.</text>
</comment>
<keyword evidence="5 13" id="KW-0479">Metal-binding</keyword>
<dbReference type="HAMAP" id="MF_01491">
    <property type="entry name" value="RNase_J_bact"/>
    <property type="match status" value="1"/>
</dbReference>
<dbReference type="InterPro" id="IPR001279">
    <property type="entry name" value="Metallo-B-lactamas"/>
</dbReference>
<evidence type="ECO:0000313" key="18">
    <source>
        <dbReference type="EMBL" id="NSL51127.1"/>
    </source>
</evidence>
<dbReference type="Gene3D" id="3.10.20.580">
    <property type="match status" value="1"/>
</dbReference>
<feature type="binding site" evidence="12 15">
    <location>
        <begin position="364"/>
        <end position="368"/>
    </location>
    <ligand>
        <name>substrate</name>
    </ligand>
</feature>
<accession>A0A8J8KAZ7</accession>
<dbReference type="GO" id="GO:0006397">
    <property type="term" value="P:mRNA processing"/>
    <property type="evidence" value="ECO:0007669"/>
    <property type="project" value="UniProtKB-ARBA"/>
</dbReference>
<feature type="binding site" evidence="16">
    <location>
        <position position="142"/>
    </location>
    <ligand>
        <name>Zn(2+)</name>
        <dbReference type="ChEBI" id="CHEBI:29105"/>
        <label>1</label>
        <note>catalytic</note>
    </ligand>
</feature>
<feature type="binding site" evidence="16">
    <location>
        <position position="79"/>
    </location>
    <ligand>
        <name>Zn(2+)</name>
        <dbReference type="ChEBI" id="CHEBI:29105"/>
        <label>2</label>
        <note>catalytic</note>
    </ligand>
</feature>
<evidence type="ECO:0000256" key="10">
    <source>
        <dbReference type="ARBA" id="ARBA00022884"/>
    </source>
</evidence>
<dbReference type="PIRSF" id="PIRSF004803">
    <property type="entry name" value="RnjA"/>
    <property type="match status" value="1"/>
</dbReference>
<comment type="cofactor">
    <cofactor evidence="16">
        <name>Ca(2+)</name>
        <dbReference type="ChEBI" id="CHEBI:29108"/>
    </cofactor>
    <text evidence="16">Binds 1 Ca(2+) cation per subunit. Seen in 1 crystal structure, it is not clear if it is physiologically important.</text>
</comment>
<reference evidence="18" key="1">
    <citation type="submission" date="2020-06" db="EMBL/GenBank/DDBJ databases">
        <title>A novel thermopfilic bacterium from Erzurum, Turkey.</title>
        <authorList>
            <person name="Adiguzel A."/>
            <person name="Ay H."/>
            <person name="Baltaci M.O."/>
        </authorList>
    </citation>
    <scope>NUCLEOTIDE SEQUENCE</scope>
    <source>
        <strain evidence="18">P2</strain>
    </source>
</reference>
<dbReference type="EC" id="3.1.-.-" evidence="12 13"/>
<feature type="binding site" evidence="16">
    <location>
        <position position="49"/>
    </location>
    <ligand>
        <name>Ca(2+)</name>
        <dbReference type="ChEBI" id="CHEBI:29108"/>
    </ligand>
</feature>
<comment type="subcellular location">
    <subcellularLocation>
        <location evidence="1 12 13">Cytoplasm</location>
    </subcellularLocation>
</comment>
<keyword evidence="3 12" id="KW-0698">rRNA processing</keyword>
<sequence>MIKQGNHPVRIFALGGLGEIGKNMYVVEVGPEIFVIDAGLKLPEDELLGIDAVIPDITYLEENVARLKGFFLTHGHEDHIGSLSYVLRRINVPIYGTKLTIGLVANLLEDSGVKHLANLQVIDADTILNFEYASVSFFRTTHSIPDSVGVVIHTPDGAIVHTGDFKLDQTPADGVRFDYYKMAKLGKEGVLCLMSDSTNAECPGTTGSESSVGDELCDCIRTAEKRVIVATFSSNIHRIQQVFDAAQKANRKVAIVGNSMKRAIEVSMELGYIDVSEKLIIPISEIDKWDDHRLVILATGVQGEPLEALAKMAVKSHKQTAIKQGDTVIIAATTIPGHEKLVSNTIDLLFRAGANVIYGQRKVHVSGHASQEELKMMLSIMNPRYFIPIQGEYKMQRAHAKLAEATGMNRDHIFLMENGDIFEYKNSRAKIAGKVPAGNVLIDGLGIGDVGNIVLRDRRLLSQDGILIVVVTLSKEKNQIISGPEIISRGFVYVRESEELFGKSNEIVQQIILKCLKDRTIDWSTLKTNIRESLSHFLFEKTKRRPMILPIIMEI</sequence>
<evidence type="ECO:0000256" key="1">
    <source>
        <dbReference type="ARBA" id="ARBA00004496"/>
    </source>
</evidence>
<feature type="binding site" evidence="16">
    <location>
        <position position="74"/>
    </location>
    <ligand>
        <name>Zn(2+)</name>
        <dbReference type="ChEBI" id="CHEBI:29105"/>
        <label>1</label>
        <note>catalytic</note>
    </ligand>
</feature>
<dbReference type="GO" id="GO:0004521">
    <property type="term" value="F:RNA endonuclease activity"/>
    <property type="evidence" value="ECO:0007669"/>
    <property type="project" value="UniProtKB-UniRule"/>
</dbReference>
<feature type="active site" description="Proton acceptor" evidence="14">
    <location>
        <position position="368"/>
    </location>
</feature>
<dbReference type="InterPro" id="IPR030854">
    <property type="entry name" value="RNase_J_bac"/>
</dbReference>
<evidence type="ECO:0000256" key="2">
    <source>
        <dbReference type="ARBA" id="ARBA00022490"/>
    </source>
</evidence>
<evidence type="ECO:0000256" key="5">
    <source>
        <dbReference type="ARBA" id="ARBA00022723"/>
    </source>
</evidence>
<dbReference type="GO" id="GO:0003723">
    <property type="term" value="F:RNA binding"/>
    <property type="evidence" value="ECO:0007669"/>
    <property type="project" value="UniProtKB-UniRule"/>
</dbReference>
<feature type="active site" description="Proton donor" evidence="14">
    <location>
        <position position="196"/>
    </location>
</feature>
<dbReference type="GO" id="GO:0006364">
    <property type="term" value="P:rRNA processing"/>
    <property type="evidence" value="ECO:0007669"/>
    <property type="project" value="UniProtKB-UniRule"/>
</dbReference>
<evidence type="ECO:0000256" key="6">
    <source>
        <dbReference type="ARBA" id="ARBA00022759"/>
    </source>
</evidence>
<dbReference type="InterPro" id="IPR042173">
    <property type="entry name" value="RNase_J_2"/>
</dbReference>
<gene>
    <name evidence="12" type="primary">rnj</name>
    <name evidence="18" type="ORF">HR057_05020</name>
</gene>
<feature type="binding site" evidence="16">
    <location>
        <position position="443"/>
    </location>
    <ligand>
        <name>Ca(2+)</name>
        <dbReference type="ChEBI" id="CHEBI:29108"/>
    </ligand>
</feature>
<evidence type="ECO:0000259" key="17">
    <source>
        <dbReference type="SMART" id="SM00849"/>
    </source>
</evidence>
<dbReference type="GO" id="GO:0008270">
    <property type="term" value="F:zinc ion binding"/>
    <property type="evidence" value="ECO:0007669"/>
    <property type="project" value="InterPro"/>
</dbReference>
<evidence type="ECO:0000256" key="4">
    <source>
        <dbReference type="ARBA" id="ARBA00022722"/>
    </source>
</evidence>
<feature type="binding site" evidence="16">
    <location>
        <position position="78"/>
    </location>
    <ligand>
        <name>Zn(2+)</name>
        <dbReference type="ChEBI" id="CHEBI:29105"/>
        <label>2</label>
        <note>catalytic</note>
    </ligand>
</feature>
<keyword evidence="10 12" id="KW-0694">RNA-binding</keyword>
<evidence type="ECO:0000256" key="11">
    <source>
        <dbReference type="ARBA" id="ARBA00065702"/>
    </source>
</evidence>
<feature type="binding site" evidence="15">
    <location>
        <begin position="233"/>
        <end position="235"/>
    </location>
    <ligand>
        <name>substrate</name>
    </ligand>
</feature>
<evidence type="ECO:0000256" key="15">
    <source>
        <dbReference type="PIRSR" id="PIRSR004803-2"/>
    </source>
</evidence>
<comment type="caution">
    <text evidence="18">The sequence shown here is derived from an EMBL/GenBank/DDBJ whole genome shotgun (WGS) entry which is preliminary data.</text>
</comment>
<dbReference type="PANTHER" id="PTHR43694">
    <property type="entry name" value="RIBONUCLEASE J"/>
    <property type="match status" value="1"/>
</dbReference>
<dbReference type="GO" id="GO:0005737">
    <property type="term" value="C:cytoplasm"/>
    <property type="evidence" value="ECO:0007669"/>
    <property type="project" value="UniProtKB-SubCell"/>
</dbReference>
<dbReference type="Proteomes" id="UP000625804">
    <property type="component" value="Unassembled WGS sequence"/>
</dbReference>
<keyword evidence="6 12" id="KW-0255">Endonuclease</keyword>
<keyword evidence="16" id="KW-0106">Calcium</keyword>
<keyword evidence="19" id="KW-1185">Reference proteome</keyword>
<comment type="function">
    <text evidence="12">An RNase that has 5'-3' exonuclease and possibly endonuclease activity. Involved in maturation of rRNA and in some organisms also mRNA maturation and/or decay.</text>
</comment>
<dbReference type="FunFam" id="3.10.20.580:FF:000001">
    <property type="entry name" value="Ribonuclease J"/>
    <property type="match status" value="1"/>
</dbReference>
<comment type="similarity">
    <text evidence="12 13">Belongs to the metallo-beta-lactamase superfamily. RNA-metabolizing metallo-beta-lactamase-like family. Bacterial RNase J subfamily.</text>
</comment>
<comment type="subunit">
    <text evidence="12">Homodimer, may be a subunit of the RNA degradosome.</text>
</comment>
<dbReference type="CDD" id="cd07714">
    <property type="entry name" value="RNaseJ_MBL-fold"/>
    <property type="match status" value="1"/>
</dbReference>
<dbReference type="InterPro" id="IPR055132">
    <property type="entry name" value="RNase_J_b_CASP"/>
</dbReference>
<evidence type="ECO:0000256" key="8">
    <source>
        <dbReference type="ARBA" id="ARBA00022833"/>
    </source>
</evidence>
<proteinExistence type="inferred from homology"/>
<dbReference type="Pfam" id="PF00753">
    <property type="entry name" value="Lactamase_B"/>
    <property type="match status" value="1"/>
</dbReference>
<dbReference type="NCBIfam" id="TIGR00649">
    <property type="entry name" value="MG423"/>
    <property type="match status" value="1"/>
</dbReference>